<proteinExistence type="predicted"/>
<evidence type="ECO:0000313" key="2">
    <source>
        <dbReference type="Proteomes" id="UP000556869"/>
    </source>
</evidence>
<accession>A0ABX0X464</accession>
<organism evidence="1 2">
    <name type="scientific">Thalassospira tepidiphila</name>
    <dbReference type="NCBI Taxonomy" id="393657"/>
    <lineage>
        <taxon>Bacteria</taxon>
        <taxon>Pseudomonadati</taxon>
        <taxon>Pseudomonadota</taxon>
        <taxon>Alphaproteobacteria</taxon>
        <taxon>Rhodospirillales</taxon>
        <taxon>Thalassospiraceae</taxon>
        <taxon>Thalassospira</taxon>
    </lineage>
</organism>
<protein>
    <submittedName>
        <fullName evidence="1">Uncharacterized protein</fullName>
    </submittedName>
</protein>
<name>A0ABX0X464_9PROT</name>
<reference evidence="1 2" key="1">
    <citation type="submission" date="2020-03" db="EMBL/GenBank/DDBJ databases">
        <title>Genomic Encyclopedia of Type Strains, Phase IV (KMG-IV): sequencing the most valuable type-strain genomes for metagenomic binning, comparative biology and taxonomic classification.</title>
        <authorList>
            <person name="Goeker M."/>
        </authorList>
    </citation>
    <scope>NUCLEOTIDE SEQUENCE [LARGE SCALE GENOMIC DNA]</scope>
    <source>
        <strain evidence="1 2">DSM 18888</strain>
    </source>
</reference>
<dbReference type="EMBL" id="JAATJD010000003">
    <property type="protein sequence ID" value="NJB76473.1"/>
    <property type="molecule type" value="Genomic_DNA"/>
</dbReference>
<evidence type="ECO:0000313" key="1">
    <source>
        <dbReference type="EMBL" id="NJB76473.1"/>
    </source>
</evidence>
<sequence>MLSRTVTGEFGYHAICMMCGAEGAMPHKHSQADGPSRKRLWREKPKSAWEKALVRFPPKDERLKPILIGQGG</sequence>
<comment type="caution">
    <text evidence="1">The sequence shown here is derived from an EMBL/GenBank/DDBJ whole genome shotgun (WGS) entry which is preliminary data.</text>
</comment>
<gene>
    <name evidence="1" type="ORF">GGR96_003595</name>
</gene>
<dbReference type="Proteomes" id="UP000556869">
    <property type="component" value="Unassembled WGS sequence"/>
</dbReference>
<keyword evidence="2" id="KW-1185">Reference proteome</keyword>